<accession>A0A6B2LUR8</accession>
<dbReference type="SUPFAM" id="SSF55856">
    <property type="entry name" value="Cytochrome b5-like heme/steroid binding domain"/>
    <property type="match status" value="1"/>
</dbReference>
<feature type="domain" description="Cytochrome b5 heme-binding" evidence="6">
    <location>
        <begin position="1"/>
        <end position="51"/>
    </location>
</feature>
<protein>
    <recommendedName>
        <fullName evidence="6">Cytochrome b5 heme-binding domain-containing protein</fullName>
    </recommendedName>
</protein>
<evidence type="ECO:0000256" key="5">
    <source>
        <dbReference type="RuleBase" id="RU362121"/>
    </source>
</evidence>
<sequence length="63" mass="6760">MDVTPFLKSHPGGKDALMKFAGTDLMPAFGYVGHSSKAIEMTSKYVIGVVDKDSEPLPKETST</sequence>
<dbReference type="InterPro" id="IPR050668">
    <property type="entry name" value="Cytochrome_b5"/>
</dbReference>
<dbReference type="PROSITE" id="PS50255">
    <property type="entry name" value="CYTOCHROME_B5_2"/>
    <property type="match status" value="1"/>
</dbReference>
<evidence type="ECO:0000256" key="4">
    <source>
        <dbReference type="ARBA" id="ARBA00038168"/>
    </source>
</evidence>
<dbReference type="GO" id="GO:0020037">
    <property type="term" value="F:heme binding"/>
    <property type="evidence" value="ECO:0007669"/>
    <property type="project" value="UniProtKB-UniRule"/>
</dbReference>
<evidence type="ECO:0000313" key="7">
    <source>
        <dbReference type="EMBL" id="NDV40763.1"/>
    </source>
</evidence>
<dbReference type="PANTHER" id="PTHR19359:SF14">
    <property type="entry name" value="CYTOCHROME B5 A"/>
    <property type="match status" value="1"/>
</dbReference>
<proteinExistence type="inferred from homology"/>
<dbReference type="GO" id="GO:0016020">
    <property type="term" value="C:membrane"/>
    <property type="evidence" value="ECO:0007669"/>
    <property type="project" value="TreeGrafter"/>
</dbReference>
<reference evidence="7" key="1">
    <citation type="journal article" date="2020" name="J. Eukaryot. Microbiol.">
        <title>De novo Sequencing, Assembly and Annotation of the Transcriptome for the Free-Living Testate Amoeba Arcella intermedia.</title>
        <authorList>
            <person name="Ribeiro G.M."/>
            <person name="Porfirio-Sousa A.L."/>
            <person name="Maurer-Alcala X.X."/>
            <person name="Katz L.A."/>
            <person name="Lahr D.J.G."/>
        </authorList>
    </citation>
    <scope>NUCLEOTIDE SEQUENCE</scope>
</reference>
<dbReference type="Gene3D" id="3.10.120.10">
    <property type="entry name" value="Cytochrome b5-like heme/steroid binding domain"/>
    <property type="match status" value="1"/>
</dbReference>
<dbReference type="AlphaFoldDB" id="A0A6B2LUR8"/>
<dbReference type="PROSITE" id="PS00191">
    <property type="entry name" value="CYTOCHROME_B5_1"/>
    <property type="match status" value="1"/>
</dbReference>
<dbReference type="PANTHER" id="PTHR19359">
    <property type="entry name" value="CYTOCHROME B5"/>
    <property type="match status" value="1"/>
</dbReference>
<evidence type="ECO:0000256" key="3">
    <source>
        <dbReference type="ARBA" id="ARBA00023004"/>
    </source>
</evidence>
<keyword evidence="2 5" id="KW-0479">Metal-binding</keyword>
<evidence type="ECO:0000256" key="1">
    <source>
        <dbReference type="ARBA" id="ARBA00022617"/>
    </source>
</evidence>
<evidence type="ECO:0000256" key="2">
    <source>
        <dbReference type="ARBA" id="ARBA00022723"/>
    </source>
</evidence>
<dbReference type="InterPro" id="IPR036400">
    <property type="entry name" value="Cyt_B5-like_heme/steroid_sf"/>
</dbReference>
<keyword evidence="1 5" id="KW-0349">Heme</keyword>
<dbReference type="EMBL" id="GIBP01011794">
    <property type="protein sequence ID" value="NDV40763.1"/>
    <property type="molecule type" value="Transcribed_RNA"/>
</dbReference>
<organism evidence="7">
    <name type="scientific">Arcella intermedia</name>
    <dbReference type="NCBI Taxonomy" id="1963864"/>
    <lineage>
        <taxon>Eukaryota</taxon>
        <taxon>Amoebozoa</taxon>
        <taxon>Tubulinea</taxon>
        <taxon>Elardia</taxon>
        <taxon>Arcellinida</taxon>
        <taxon>Sphaerothecina</taxon>
        <taxon>Arcellidae</taxon>
        <taxon>Arcella</taxon>
    </lineage>
</organism>
<evidence type="ECO:0000259" key="6">
    <source>
        <dbReference type="PROSITE" id="PS50255"/>
    </source>
</evidence>
<dbReference type="InterPro" id="IPR018506">
    <property type="entry name" value="Cyt_B5_heme-BS"/>
</dbReference>
<dbReference type="Pfam" id="PF00173">
    <property type="entry name" value="Cyt-b5"/>
    <property type="match status" value="1"/>
</dbReference>
<name>A0A6B2LUR8_9EUKA</name>
<dbReference type="GO" id="GO:0046872">
    <property type="term" value="F:metal ion binding"/>
    <property type="evidence" value="ECO:0007669"/>
    <property type="project" value="UniProtKB-UniRule"/>
</dbReference>
<dbReference type="InterPro" id="IPR001199">
    <property type="entry name" value="Cyt_B5-like_heme/steroid-bd"/>
</dbReference>
<keyword evidence="3 5" id="KW-0408">Iron</keyword>
<comment type="similarity">
    <text evidence="4 5">Belongs to the cytochrome b5 family.</text>
</comment>